<dbReference type="AlphaFoldDB" id="A0AAE0SQR0"/>
<comment type="caution">
    <text evidence="1">The sequence shown here is derived from an EMBL/GenBank/DDBJ whole genome shotgun (WGS) entry which is preliminary data.</text>
</comment>
<evidence type="ECO:0000313" key="1">
    <source>
        <dbReference type="EMBL" id="KAK3596223.1"/>
    </source>
</evidence>
<sequence>MTINTTEKLKKKVVLAPEWLIHGVKTWITSDQVIRRHPELSSQWFAFKNTGRLTSTLLEKLWASHSEISQNKKYLLDVMEKLNIIAKPLHNKEEEYYWVPCMVSTPAPVDVMKLEQNKDTTKTSTLCFRSKTNFIHVGVFHRLLATCMSKWIPAQVENTYLLFRGLCVFDLDEQHQLVLSLNDFVIHATVIRFTQKGRITDLHLCMTIRNDLYNALSEISECLCPGSELEICIKCKESSALTNKGLHTIDTLRNKDELGCSTHKEAHCVKSSKLLGFWEEENCREIPENVLPEHLARASERFTRISSLVIDIGTKVLRKVLLHFTNASLDEYMTNNKPDILELRSKKVLTQAQTDIDQYDITLASALLSNIYPSLSQQEKQIIADLRRQRNYLAHYPSTRMSKQDFQTQWIQVTRTLTELCNLCNDSNFENNVQKEIKDIQQTGPSAILSHLPEITRELKRVSKILDEIAMIEIETALR</sequence>
<reference evidence="1" key="2">
    <citation type="journal article" date="2021" name="Genome Biol. Evol.">
        <title>Developing a high-quality reference genome for a parasitic bivalve with doubly uniparental inheritance (Bivalvia: Unionida).</title>
        <authorList>
            <person name="Smith C.H."/>
        </authorList>
    </citation>
    <scope>NUCLEOTIDE SEQUENCE</scope>
    <source>
        <strain evidence="1">CHS0354</strain>
        <tissue evidence="1">Mantle</tissue>
    </source>
</reference>
<protein>
    <recommendedName>
        <fullName evidence="3">ApeA N-terminal domain-containing protein</fullName>
    </recommendedName>
</protein>
<keyword evidence="2" id="KW-1185">Reference proteome</keyword>
<gene>
    <name evidence="1" type="ORF">CHS0354_033058</name>
</gene>
<evidence type="ECO:0000313" key="2">
    <source>
        <dbReference type="Proteomes" id="UP001195483"/>
    </source>
</evidence>
<dbReference type="EMBL" id="JAEAOA010001943">
    <property type="protein sequence ID" value="KAK3596223.1"/>
    <property type="molecule type" value="Genomic_DNA"/>
</dbReference>
<name>A0AAE0SQR0_9BIVA</name>
<reference evidence="1" key="1">
    <citation type="journal article" date="2021" name="Genome Biol. Evol.">
        <title>A High-Quality Reference Genome for a Parasitic Bivalve with Doubly Uniparental Inheritance (Bivalvia: Unionida).</title>
        <authorList>
            <person name="Smith C.H."/>
        </authorList>
    </citation>
    <scope>NUCLEOTIDE SEQUENCE</scope>
    <source>
        <strain evidence="1">CHS0354</strain>
    </source>
</reference>
<accession>A0AAE0SQR0</accession>
<evidence type="ECO:0008006" key="3">
    <source>
        <dbReference type="Google" id="ProtNLM"/>
    </source>
</evidence>
<dbReference type="Proteomes" id="UP001195483">
    <property type="component" value="Unassembled WGS sequence"/>
</dbReference>
<proteinExistence type="predicted"/>
<reference evidence="1" key="3">
    <citation type="submission" date="2023-05" db="EMBL/GenBank/DDBJ databases">
        <authorList>
            <person name="Smith C.H."/>
        </authorList>
    </citation>
    <scope>NUCLEOTIDE SEQUENCE</scope>
    <source>
        <strain evidence="1">CHS0354</strain>
        <tissue evidence="1">Mantle</tissue>
    </source>
</reference>
<organism evidence="1 2">
    <name type="scientific">Potamilus streckersoni</name>
    <dbReference type="NCBI Taxonomy" id="2493646"/>
    <lineage>
        <taxon>Eukaryota</taxon>
        <taxon>Metazoa</taxon>
        <taxon>Spiralia</taxon>
        <taxon>Lophotrochozoa</taxon>
        <taxon>Mollusca</taxon>
        <taxon>Bivalvia</taxon>
        <taxon>Autobranchia</taxon>
        <taxon>Heteroconchia</taxon>
        <taxon>Palaeoheterodonta</taxon>
        <taxon>Unionida</taxon>
        <taxon>Unionoidea</taxon>
        <taxon>Unionidae</taxon>
        <taxon>Ambleminae</taxon>
        <taxon>Lampsilini</taxon>
        <taxon>Potamilus</taxon>
    </lineage>
</organism>